<gene>
    <name evidence="4" type="ORF">SAMN06269185_0240</name>
</gene>
<dbReference type="NCBIfam" id="TIGR03647">
    <property type="entry name" value="Na_symport_sm"/>
    <property type="match status" value="1"/>
</dbReference>
<evidence type="ECO:0000313" key="5">
    <source>
        <dbReference type="Proteomes" id="UP000219453"/>
    </source>
</evidence>
<reference evidence="4 5" key="1">
    <citation type="submission" date="2017-09" db="EMBL/GenBank/DDBJ databases">
        <authorList>
            <person name="Ehlers B."/>
            <person name="Leendertz F.H."/>
        </authorList>
    </citation>
    <scope>NUCLEOTIDE SEQUENCE [LARGE SCALE GENOMIC DNA]</scope>
    <source>
        <strain evidence="4 5">DSM 27208</strain>
    </source>
</reference>
<feature type="transmembrane region" description="Helical" evidence="2">
    <location>
        <begin position="92"/>
        <end position="112"/>
    </location>
</feature>
<dbReference type="Pfam" id="PF13937">
    <property type="entry name" value="DUF4212"/>
    <property type="match status" value="1"/>
</dbReference>
<proteinExistence type="predicted"/>
<dbReference type="Proteomes" id="UP000219453">
    <property type="component" value="Unassembled WGS sequence"/>
</dbReference>
<keyword evidence="5" id="KW-1185">Reference proteome</keyword>
<feature type="domain" description="Sodium symporter small subunit" evidence="3">
    <location>
        <begin position="45"/>
        <end position="124"/>
    </location>
</feature>
<dbReference type="OrthoDB" id="190044at2157"/>
<sequence>MTSDTDTDDGDAPVASDGGVATQAAQDHQRTDYLSSEVNLLNPSTPFMRDHLKIVWTGFVIWAVVVFGPVTLTRLAPGVMTTEMPLLGFPWHYFLVAFGAPTGALILSLWYARKRDALDEKYGIEHTSVESAGDEAVAAADGGRPTDEQSAGGGDE</sequence>
<keyword evidence="2" id="KW-1133">Transmembrane helix</keyword>
<evidence type="ECO:0000259" key="3">
    <source>
        <dbReference type="Pfam" id="PF13937"/>
    </source>
</evidence>
<feature type="region of interest" description="Disordered" evidence="1">
    <location>
        <begin position="132"/>
        <end position="156"/>
    </location>
</feature>
<organism evidence="4 5">
    <name type="scientific">Natronoarchaeum philippinense</name>
    <dbReference type="NCBI Taxonomy" id="558529"/>
    <lineage>
        <taxon>Archaea</taxon>
        <taxon>Methanobacteriati</taxon>
        <taxon>Methanobacteriota</taxon>
        <taxon>Stenosarchaea group</taxon>
        <taxon>Halobacteria</taxon>
        <taxon>Halobacteriales</taxon>
        <taxon>Natronoarchaeaceae</taxon>
    </lineage>
</organism>
<dbReference type="EMBL" id="OBEJ01000001">
    <property type="protein sequence ID" value="SNZ03294.1"/>
    <property type="molecule type" value="Genomic_DNA"/>
</dbReference>
<feature type="transmembrane region" description="Helical" evidence="2">
    <location>
        <begin position="54"/>
        <end position="72"/>
    </location>
</feature>
<evidence type="ECO:0000313" key="4">
    <source>
        <dbReference type="EMBL" id="SNZ03294.1"/>
    </source>
</evidence>
<dbReference type="AlphaFoldDB" id="A0A285N1E9"/>
<feature type="region of interest" description="Disordered" evidence="1">
    <location>
        <begin position="1"/>
        <end position="21"/>
    </location>
</feature>
<name>A0A285N1E9_NATPI</name>
<feature type="compositionally biased region" description="Low complexity" evidence="1">
    <location>
        <begin position="132"/>
        <end position="142"/>
    </location>
</feature>
<accession>A0A285N1E9</accession>
<keyword evidence="2" id="KW-0472">Membrane</keyword>
<dbReference type="RefSeq" id="WP_097007296.1">
    <property type="nucleotide sequence ID" value="NZ_OBEJ01000001.1"/>
</dbReference>
<feature type="compositionally biased region" description="Acidic residues" evidence="1">
    <location>
        <begin position="1"/>
        <end position="11"/>
    </location>
</feature>
<keyword evidence="2" id="KW-0812">Transmembrane</keyword>
<evidence type="ECO:0000256" key="2">
    <source>
        <dbReference type="SAM" id="Phobius"/>
    </source>
</evidence>
<protein>
    <submittedName>
        <fullName evidence="4">Putative solute:sodium symporter small subunit</fullName>
    </submittedName>
</protein>
<dbReference type="InterPro" id="IPR019886">
    <property type="entry name" value="Na_symporter_ssu"/>
</dbReference>
<evidence type="ECO:0000256" key="1">
    <source>
        <dbReference type="SAM" id="MobiDB-lite"/>
    </source>
</evidence>